<dbReference type="InterPro" id="IPR027417">
    <property type="entry name" value="P-loop_NTPase"/>
</dbReference>
<evidence type="ECO:0000256" key="6">
    <source>
        <dbReference type="ARBA" id="ARBA00022723"/>
    </source>
</evidence>
<dbReference type="Pfam" id="PF02367">
    <property type="entry name" value="TsaE"/>
    <property type="match status" value="1"/>
</dbReference>
<evidence type="ECO:0000256" key="1">
    <source>
        <dbReference type="ARBA" id="ARBA00004496"/>
    </source>
</evidence>
<evidence type="ECO:0000256" key="4">
    <source>
        <dbReference type="ARBA" id="ARBA00022490"/>
    </source>
</evidence>
<dbReference type="GO" id="GO:0002949">
    <property type="term" value="P:tRNA threonylcarbamoyladenosine modification"/>
    <property type="evidence" value="ECO:0007669"/>
    <property type="project" value="InterPro"/>
</dbReference>
<keyword evidence="6" id="KW-0479">Metal-binding</keyword>
<evidence type="ECO:0000313" key="12">
    <source>
        <dbReference type="Proteomes" id="UP000095552"/>
    </source>
</evidence>
<evidence type="ECO:0000256" key="2">
    <source>
        <dbReference type="ARBA" id="ARBA00007599"/>
    </source>
</evidence>
<keyword evidence="7" id="KW-0547">Nucleotide-binding</keyword>
<evidence type="ECO:0000256" key="3">
    <source>
        <dbReference type="ARBA" id="ARBA00019010"/>
    </source>
</evidence>
<keyword evidence="5" id="KW-0819">tRNA processing</keyword>
<evidence type="ECO:0000256" key="8">
    <source>
        <dbReference type="ARBA" id="ARBA00022840"/>
    </source>
</evidence>
<dbReference type="SUPFAM" id="SSF52540">
    <property type="entry name" value="P-loop containing nucleoside triphosphate hydrolases"/>
    <property type="match status" value="1"/>
</dbReference>
<keyword evidence="11" id="KW-0808">Transferase</keyword>
<protein>
    <recommendedName>
        <fullName evidence="3">tRNA threonylcarbamoyladenosine biosynthesis protein TsaE</fullName>
    </recommendedName>
    <alternativeName>
        <fullName evidence="10">t(6)A37 threonylcarbamoyladenosine biosynthesis protein TsaE</fullName>
    </alternativeName>
</protein>
<dbReference type="Proteomes" id="UP000095552">
    <property type="component" value="Unassembled WGS sequence"/>
</dbReference>
<keyword evidence="12" id="KW-1185">Reference proteome</keyword>
<name>A0A1E5SKP0_9BACT</name>
<dbReference type="OrthoDB" id="9815896at2"/>
<evidence type="ECO:0000256" key="10">
    <source>
        <dbReference type="ARBA" id="ARBA00032441"/>
    </source>
</evidence>
<evidence type="ECO:0000256" key="5">
    <source>
        <dbReference type="ARBA" id="ARBA00022694"/>
    </source>
</evidence>
<dbReference type="PANTHER" id="PTHR33540:SF2">
    <property type="entry name" value="TRNA THREONYLCARBAMOYLADENOSINE BIOSYNTHESIS PROTEIN TSAE"/>
    <property type="match status" value="1"/>
</dbReference>
<keyword evidence="4" id="KW-0963">Cytoplasm</keyword>
<evidence type="ECO:0000313" key="11">
    <source>
        <dbReference type="EMBL" id="OEJ99690.1"/>
    </source>
</evidence>
<dbReference type="GO" id="GO:0005737">
    <property type="term" value="C:cytoplasm"/>
    <property type="evidence" value="ECO:0007669"/>
    <property type="project" value="UniProtKB-SubCell"/>
</dbReference>
<keyword evidence="8" id="KW-0067">ATP-binding</keyword>
<evidence type="ECO:0000256" key="7">
    <source>
        <dbReference type="ARBA" id="ARBA00022741"/>
    </source>
</evidence>
<reference evidence="11 12" key="1">
    <citation type="submission" date="2016-08" db="EMBL/GenBank/DDBJ databases">
        <title>Draft genome of Fabibacter sp. strain SK-8.</title>
        <authorList>
            <person name="Wong S.-K."/>
            <person name="Hamasaki K."/>
            <person name="Yoshizawa S."/>
        </authorList>
    </citation>
    <scope>NUCLEOTIDE SEQUENCE [LARGE SCALE GENOMIC DNA]</scope>
    <source>
        <strain evidence="11 12">SK-8</strain>
    </source>
</reference>
<dbReference type="Gene3D" id="3.40.50.300">
    <property type="entry name" value="P-loop containing nucleotide triphosphate hydrolases"/>
    <property type="match status" value="1"/>
</dbReference>
<comment type="caution">
    <text evidence="11">The sequence shown here is derived from an EMBL/GenBank/DDBJ whole genome shotgun (WGS) entry which is preliminary data.</text>
</comment>
<dbReference type="EMBL" id="MDGQ01000005">
    <property type="protein sequence ID" value="OEJ99690.1"/>
    <property type="molecule type" value="Genomic_DNA"/>
</dbReference>
<dbReference type="RefSeq" id="WP_069835152.1">
    <property type="nucleotide sequence ID" value="NZ_MDGQ01000005.1"/>
</dbReference>
<proteinExistence type="inferred from homology"/>
<dbReference type="InterPro" id="IPR003442">
    <property type="entry name" value="T6A_TsaE"/>
</dbReference>
<sequence>MNLKADSLSDLSEVANALIDFAEEEKIWVLEGQMGAGKTTLSKAIGRALGVQDTVNSPTFSIVNEYLTASGETIYHFDFYRLETPEEALAIGIEEYFYSGNICLIEWAEKIGEYLPERFVKIVIEDLGGEKRNYKLSKHD</sequence>
<gene>
    <name evidence="11" type="ORF">BFP71_08965</name>
</gene>
<organism evidence="11 12">
    <name type="scientific">Roseivirga misakiensis</name>
    <dbReference type="NCBI Taxonomy" id="1563681"/>
    <lineage>
        <taxon>Bacteria</taxon>
        <taxon>Pseudomonadati</taxon>
        <taxon>Bacteroidota</taxon>
        <taxon>Cytophagia</taxon>
        <taxon>Cytophagales</taxon>
        <taxon>Roseivirgaceae</taxon>
        <taxon>Roseivirga</taxon>
    </lineage>
</organism>
<comment type="similarity">
    <text evidence="2">Belongs to the TsaE family.</text>
</comment>
<dbReference type="GO" id="GO:0046872">
    <property type="term" value="F:metal ion binding"/>
    <property type="evidence" value="ECO:0007669"/>
    <property type="project" value="UniProtKB-KW"/>
</dbReference>
<keyword evidence="9" id="KW-0460">Magnesium</keyword>
<dbReference type="NCBIfam" id="TIGR00150">
    <property type="entry name" value="T6A_YjeE"/>
    <property type="match status" value="1"/>
</dbReference>
<dbReference type="GO" id="GO:0005524">
    <property type="term" value="F:ATP binding"/>
    <property type="evidence" value="ECO:0007669"/>
    <property type="project" value="UniProtKB-KW"/>
</dbReference>
<dbReference type="PANTHER" id="PTHR33540">
    <property type="entry name" value="TRNA THREONYLCARBAMOYLADENOSINE BIOSYNTHESIS PROTEIN TSAE"/>
    <property type="match status" value="1"/>
</dbReference>
<accession>A0A1E5SKP0</accession>
<dbReference type="GO" id="GO:0016740">
    <property type="term" value="F:transferase activity"/>
    <property type="evidence" value="ECO:0007669"/>
    <property type="project" value="UniProtKB-KW"/>
</dbReference>
<comment type="subcellular location">
    <subcellularLocation>
        <location evidence="1">Cytoplasm</location>
    </subcellularLocation>
</comment>
<evidence type="ECO:0000256" key="9">
    <source>
        <dbReference type="ARBA" id="ARBA00022842"/>
    </source>
</evidence>
<dbReference type="STRING" id="1563681.BFP71_08965"/>
<dbReference type="AlphaFoldDB" id="A0A1E5SKP0"/>